<accession>A0A2S8JK63</accession>
<protein>
    <submittedName>
        <fullName evidence="1">Uncharacterized protein</fullName>
    </submittedName>
</protein>
<sequence>MDITQASAEHQVCKAQFDTAMAKLSEQESLITNLEATIEQTKGELESLDRDWQNSILSALGVKTEASAKLSIQAGVARENLERLRVLHDEARIRLLECRYNAAEAGCAYESIDNKLRAEIFAKALPELINELTPVLLLIRGLCELLGQPLYNAEKKICETLKAADTAESVGMIRGRINDTESDTSSPLRYCPEKLPDSVSCAIRSAPSPVQWSAARQNPEKMRDLAEGRELCRGWQ</sequence>
<gene>
    <name evidence="1" type="ORF">NCTC10082_01430</name>
</gene>
<dbReference type="EMBL" id="UFZA01000001">
    <property type="protein sequence ID" value="STE03105.1"/>
    <property type="molecule type" value="Genomic_DNA"/>
</dbReference>
<dbReference type="Proteomes" id="UP000255164">
    <property type="component" value="Unassembled WGS sequence"/>
</dbReference>
<dbReference type="AlphaFoldDB" id="A0A2S8JK63"/>
<proteinExistence type="predicted"/>
<reference evidence="1 2" key="1">
    <citation type="submission" date="2018-06" db="EMBL/GenBank/DDBJ databases">
        <authorList>
            <consortium name="Pathogen Informatics"/>
            <person name="Doyle S."/>
        </authorList>
    </citation>
    <scope>NUCLEOTIDE SEQUENCE [LARGE SCALE GENOMIC DNA]</scope>
    <source>
        <strain evidence="1 2">NCTC10082</strain>
    </source>
</reference>
<name>A0A2S8JK63_ECOLX</name>
<organism evidence="1 2">
    <name type="scientific">Escherichia coli</name>
    <dbReference type="NCBI Taxonomy" id="562"/>
    <lineage>
        <taxon>Bacteria</taxon>
        <taxon>Pseudomonadati</taxon>
        <taxon>Pseudomonadota</taxon>
        <taxon>Gammaproteobacteria</taxon>
        <taxon>Enterobacterales</taxon>
        <taxon>Enterobacteriaceae</taxon>
        <taxon>Escherichia</taxon>
    </lineage>
</organism>
<dbReference type="RefSeq" id="WP_088552030.1">
    <property type="nucleotide sequence ID" value="NZ_BDPB01000002.1"/>
</dbReference>
<evidence type="ECO:0000313" key="2">
    <source>
        <dbReference type="Proteomes" id="UP000255164"/>
    </source>
</evidence>
<evidence type="ECO:0000313" key="1">
    <source>
        <dbReference type="EMBL" id="STE03105.1"/>
    </source>
</evidence>